<evidence type="ECO:0000313" key="4">
    <source>
        <dbReference type="Proteomes" id="UP000410492"/>
    </source>
</evidence>
<feature type="compositionally biased region" description="Basic and acidic residues" evidence="1">
    <location>
        <begin position="198"/>
        <end position="207"/>
    </location>
</feature>
<feature type="compositionally biased region" description="Polar residues" evidence="1">
    <location>
        <begin position="217"/>
        <end position="244"/>
    </location>
</feature>
<feature type="chain" id="PRO_5024994137" evidence="2">
    <location>
        <begin position="25"/>
        <end position="310"/>
    </location>
</feature>
<gene>
    <name evidence="3" type="ORF">CALMAC_LOCUS15675</name>
</gene>
<organism evidence="3 4">
    <name type="scientific">Callosobruchus maculatus</name>
    <name type="common">Southern cowpea weevil</name>
    <name type="synonym">Pulse bruchid</name>
    <dbReference type="NCBI Taxonomy" id="64391"/>
    <lineage>
        <taxon>Eukaryota</taxon>
        <taxon>Metazoa</taxon>
        <taxon>Ecdysozoa</taxon>
        <taxon>Arthropoda</taxon>
        <taxon>Hexapoda</taxon>
        <taxon>Insecta</taxon>
        <taxon>Pterygota</taxon>
        <taxon>Neoptera</taxon>
        <taxon>Endopterygota</taxon>
        <taxon>Coleoptera</taxon>
        <taxon>Polyphaga</taxon>
        <taxon>Cucujiformia</taxon>
        <taxon>Chrysomeloidea</taxon>
        <taxon>Chrysomelidae</taxon>
        <taxon>Bruchinae</taxon>
        <taxon>Bruchini</taxon>
        <taxon>Callosobruchus</taxon>
    </lineage>
</organism>
<protein>
    <submittedName>
        <fullName evidence="3">Uncharacterized protein</fullName>
    </submittedName>
</protein>
<evidence type="ECO:0000313" key="3">
    <source>
        <dbReference type="EMBL" id="VEN56914.1"/>
    </source>
</evidence>
<dbReference type="AlphaFoldDB" id="A0A653D9R9"/>
<accession>A0A653D9R9</accession>
<sequence>MTYRPVFRIINIFYCLSILSGTHSQDQLSPELQQTLQKLAQSVKGDVTIEVIEQQIPSRTYNQQNFNPTRQQYQPTYNQFQQQPYRQMPKVNLNGYDAAIIIEETHNGPVRPDADYYVIKDIQGRPFNPGFPPNNNGRPNDFYPTHHHHHPHNYPPGPPDGQYPYNRPPMDDFGPKWDPSKHNHGMNYDEYDQTYDYDYSKHGPREHNHPKHGHNGGYTTENINLDNQNNHGYTTENINLSDGSRGSKGKGPNQGYTTENTNLSDGSYDSKGKDDSAINFDSSEHKPHENNIAGYIGKFPVILLNENEIR</sequence>
<keyword evidence="4" id="KW-1185">Reference proteome</keyword>
<reference evidence="3 4" key="1">
    <citation type="submission" date="2019-01" db="EMBL/GenBank/DDBJ databases">
        <authorList>
            <person name="Sayadi A."/>
        </authorList>
    </citation>
    <scope>NUCLEOTIDE SEQUENCE [LARGE SCALE GENOMIC DNA]</scope>
</reference>
<name>A0A653D9R9_CALMS</name>
<dbReference type="Proteomes" id="UP000410492">
    <property type="component" value="Unassembled WGS sequence"/>
</dbReference>
<feature type="compositionally biased region" description="Basic and acidic residues" evidence="1">
    <location>
        <begin position="169"/>
        <end position="178"/>
    </location>
</feature>
<feature type="region of interest" description="Disordered" evidence="1">
    <location>
        <begin position="127"/>
        <end position="178"/>
    </location>
</feature>
<proteinExistence type="predicted"/>
<dbReference type="EMBL" id="CAACVG010010882">
    <property type="protein sequence ID" value="VEN56914.1"/>
    <property type="molecule type" value="Genomic_DNA"/>
</dbReference>
<feature type="signal peptide" evidence="2">
    <location>
        <begin position="1"/>
        <end position="24"/>
    </location>
</feature>
<evidence type="ECO:0000256" key="2">
    <source>
        <dbReference type="SAM" id="SignalP"/>
    </source>
</evidence>
<feature type="compositionally biased region" description="Low complexity" evidence="1">
    <location>
        <begin position="127"/>
        <end position="140"/>
    </location>
</feature>
<keyword evidence="2" id="KW-0732">Signal</keyword>
<dbReference type="OrthoDB" id="6753557at2759"/>
<feature type="compositionally biased region" description="Basic and acidic residues" evidence="1">
    <location>
        <begin position="268"/>
        <end position="289"/>
    </location>
</feature>
<feature type="region of interest" description="Disordered" evidence="1">
    <location>
        <begin position="197"/>
        <end position="290"/>
    </location>
</feature>
<evidence type="ECO:0000256" key="1">
    <source>
        <dbReference type="SAM" id="MobiDB-lite"/>
    </source>
</evidence>
<feature type="compositionally biased region" description="Polar residues" evidence="1">
    <location>
        <begin position="254"/>
        <end position="263"/>
    </location>
</feature>